<keyword evidence="1" id="KW-0732">Signal</keyword>
<proteinExistence type="predicted"/>
<protein>
    <recommendedName>
        <fullName evidence="4">Transmembrane protein</fullName>
    </recommendedName>
</protein>
<organism evidence="2 3">
    <name type="scientific">Paramecium sonneborni</name>
    <dbReference type="NCBI Taxonomy" id="65129"/>
    <lineage>
        <taxon>Eukaryota</taxon>
        <taxon>Sar</taxon>
        <taxon>Alveolata</taxon>
        <taxon>Ciliophora</taxon>
        <taxon>Intramacronucleata</taxon>
        <taxon>Oligohymenophorea</taxon>
        <taxon>Peniculida</taxon>
        <taxon>Parameciidae</taxon>
        <taxon>Paramecium</taxon>
    </lineage>
</organism>
<dbReference type="AlphaFoldDB" id="A0A8S1PH66"/>
<feature type="chain" id="PRO_5035874275" description="Transmembrane protein" evidence="1">
    <location>
        <begin position="18"/>
        <end position="389"/>
    </location>
</feature>
<keyword evidence="3" id="KW-1185">Reference proteome</keyword>
<gene>
    <name evidence="2" type="ORF">PSON_ATCC_30995.1.T0770214</name>
</gene>
<evidence type="ECO:0000256" key="1">
    <source>
        <dbReference type="SAM" id="SignalP"/>
    </source>
</evidence>
<evidence type="ECO:0000313" key="2">
    <source>
        <dbReference type="EMBL" id="CAD8102344.1"/>
    </source>
</evidence>
<name>A0A8S1PH66_9CILI</name>
<dbReference type="EMBL" id="CAJJDN010000077">
    <property type="protein sequence ID" value="CAD8102344.1"/>
    <property type="molecule type" value="Genomic_DNA"/>
</dbReference>
<evidence type="ECO:0000313" key="3">
    <source>
        <dbReference type="Proteomes" id="UP000692954"/>
    </source>
</evidence>
<reference evidence="2" key="1">
    <citation type="submission" date="2021-01" db="EMBL/GenBank/DDBJ databases">
        <authorList>
            <consortium name="Genoscope - CEA"/>
            <person name="William W."/>
        </authorList>
    </citation>
    <scope>NUCLEOTIDE SEQUENCE</scope>
</reference>
<accession>A0A8S1PH66</accession>
<comment type="caution">
    <text evidence="2">The sequence shown here is derived from an EMBL/GenBank/DDBJ whole genome shotgun (WGS) entry which is preliminary data.</text>
</comment>
<evidence type="ECO:0008006" key="4">
    <source>
        <dbReference type="Google" id="ProtNLM"/>
    </source>
</evidence>
<sequence length="389" mass="45442">MIYLFFFILIAVRCIRQQESFAFCDEQMEFNISFYGKLISNVKLSNSTDAILADNRVIIIDNELNVLSSVQIPKSVTHKCEWIFKPISDIFFVGCQKNEEAPYLIAYKSINDTHFSQFGDIEYFPNFNETILKVTGIQNTLFIIQKTKVTLFSLVISAQDWGIKITQYVLDKKYFGRTTEINITDITYEPFIEDNELFYKLIVVEYDLGAFWLDALSNNNILTPFRTGIINLKAYFNITKYYQSALIHSTTYNTSQITFNLFYNGQLNVQIKATYISTLNTNIVDNFYYSSNNWWSFGQPIKLGNLQGILRRNSQKQSILSVYNVKIPLASDQNLNLQDTPIYDPIDSFISLPQDYSIYYFNKGYRVVYSREDNYLQICDLYNYKLLME</sequence>
<dbReference type="Proteomes" id="UP000692954">
    <property type="component" value="Unassembled WGS sequence"/>
</dbReference>
<feature type="signal peptide" evidence="1">
    <location>
        <begin position="1"/>
        <end position="17"/>
    </location>
</feature>